<evidence type="ECO:0000313" key="1">
    <source>
        <dbReference type="EMBL" id="RZG64800.1"/>
    </source>
</evidence>
<comment type="caution">
    <text evidence="1">The sequence shown here is derived from an EMBL/GenBank/DDBJ whole genome shotgun (WGS) entry which is preliminary data.</text>
</comment>
<reference evidence="1 2" key="1">
    <citation type="submission" date="2019-02" db="EMBL/GenBank/DDBJ databases">
        <title>The Batch Genome Submission of Acinetobacter spp. strains.</title>
        <authorList>
            <person name="Qin J."/>
            <person name="Hu Y."/>
            <person name="Ye H."/>
            <person name="Wei L."/>
            <person name="Feng Y."/>
            <person name="Zong Z."/>
        </authorList>
    </citation>
    <scope>NUCLEOTIDE SEQUENCE [LARGE SCALE GENOMIC DNA]</scope>
    <source>
        <strain evidence="1 2">WCHABo060081</strain>
    </source>
</reference>
<organism evidence="1 2">
    <name type="scientific">Acinetobacter bouvetii</name>
    <dbReference type="NCBI Taxonomy" id="202951"/>
    <lineage>
        <taxon>Bacteria</taxon>
        <taxon>Pseudomonadati</taxon>
        <taxon>Pseudomonadota</taxon>
        <taxon>Gammaproteobacteria</taxon>
        <taxon>Moraxellales</taxon>
        <taxon>Moraxellaceae</taxon>
        <taxon>Acinetobacter</taxon>
    </lineage>
</organism>
<sequence>MNKDFELYVLYQIYEFLIEREGFNKKSPHNQVLDFFKEAHLGAISDFIISSPSSLRGKFGNVTQVNLLNVPLFRDKDRFIKWAYKQLN</sequence>
<dbReference type="AlphaFoldDB" id="A0A4Q7ASM4"/>
<proteinExistence type="predicted"/>
<name>A0A4Q7ASM4_9GAMM</name>
<dbReference type="RefSeq" id="WP_130147861.1">
    <property type="nucleotide sequence ID" value="NZ_SGSU01000020.1"/>
</dbReference>
<evidence type="ECO:0000313" key="2">
    <source>
        <dbReference type="Proteomes" id="UP000293483"/>
    </source>
</evidence>
<gene>
    <name evidence="1" type="ORF">EXE25_15630</name>
</gene>
<accession>A0A4Q7ASM4</accession>
<protein>
    <submittedName>
        <fullName evidence="1">Uncharacterized protein</fullName>
    </submittedName>
</protein>
<dbReference type="Proteomes" id="UP000293483">
    <property type="component" value="Unassembled WGS sequence"/>
</dbReference>
<dbReference type="EMBL" id="SGSU01000020">
    <property type="protein sequence ID" value="RZG64800.1"/>
    <property type="molecule type" value="Genomic_DNA"/>
</dbReference>